<evidence type="ECO:0000313" key="12">
    <source>
        <dbReference type="EMBL" id="RUO50428.1"/>
    </source>
</evidence>
<evidence type="ECO:0000256" key="7">
    <source>
        <dbReference type="ARBA" id="ARBA00049442"/>
    </source>
</evidence>
<evidence type="ECO:0000256" key="8">
    <source>
        <dbReference type="HAMAP-Rule" id="MF_00222"/>
    </source>
</evidence>
<dbReference type="OrthoDB" id="9776868at2"/>
<keyword evidence="6 8" id="KW-0057">Aromatic amino acid biosynthesis</keyword>
<dbReference type="PANTHER" id="PTHR21089:SF1">
    <property type="entry name" value="BIFUNCTIONAL 3-DEHYDROQUINATE DEHYDRATASE_SHIKIMATE DEHYDROGENASE, CHLOROPLASTIC"/>
    <property type="match status" value="1"/>
</dbReference>
<comment type="catalytic activity">
    <reaction evidence="7 8">
        <text>shikimate + NADP(+) = 3-dehydroshikimate + NADPH + H(+)</text>
        <dbReference type="Rhea" id="RHEA:17737"/>
        <dbReference type="ChEBI" id="CHEBI:15378"/>
        <dbReference type="ChEBI" id="CHEBI:16630"/>
        <dbReference type="ChEBI" id="CHEBI:36208"/>
        <dbReference type="ChEBI" id="CHEBI:57783"/>
        <dbReference type="ChEBI" id="CHEBI:58349"/>
        <dbReference type="EC" id="1.1.1.25"/>
    </reaction>
</comment>
<dbReference type="InterPro" id="IPR041121">
    <property type="entry name" value="SDH_C"/>
</dbReference>
<proteinExistence type="inferred from homology"/>
<feature type="binding site" evidence="8">
    <location>
        <position position="213"/>
    </location>
    <ligand>
        <name>shikimate</name>
        <dbReference type="ChEBI" id="CHEBI:36208"/>
    </ligand>
</feature>
<dbReference type="EC" id="1.1.1.25" evidence="2 8"/>
<dbReference type="InterPro" id="IPR046346">
    <property type="entry name" value="Aminoacid_DH-like_N_sf"/>
</dbReference>
<sequence length="273" mass="29135">MSDKLGVFGNPIKHSLSPRIHSLFAEQTGRHVDYQRLLVSPYGFSSAVAGQFSQGLVGANVTVPFKQAAYRIVTQHLGSAAHSGAVNTLISAPHGGLIGANTDGDGLVAALKSKGVSLAGRRILLLGAGGASRGVMPALNAEKPDVIWVWNRTPSRAEQLASLFDSAQVLRHWSSARKPDLIINATSASLFGESLALPEHLLDADTVGYDMVYSRDATAFQSQFKASGGGVCFDGLRMLVEQAAVSFSLWFSCDKPETEAIYHQLRNELAELD</sequence>
<evidence type="ECO:0000259" key="11">
    <source>
        <dbReference type="Pfam" id="PF18317"/>
    </source>
</evidence>
<dbReference type="Pfam" id="PF18317">
    <property type="entry name" value="SDH_C"/>
    <property type="match status" value="1"/>
</dbReference>
<feature type="domain" description="SDH C-terminal" evidence="11">
    <location>
        <begin position="235"/>
        <end position="266"/>
    </location>
</feature>
<feature type="domain" description="Shikimate dehydrogenase substrate binding N-terminal" evidence="10">
    <location>
        <begin position="7"/>
        <end position="89"/>
    </location>
</feature>
<dbReference type="SUPFAM" id="SSF53223">
    <property type="entry name" value="Aminoacid dehydrogenase-like, N-terminal domain"/>
    <property type="match status" value="1"/>
</dbReference>
<keyword evidence="13" id="KW-1185">Reference proteome</keyword>
<comment type="function">
    <text evidence="8">Involved in the biosynthesis of the chorismate, which leads to the biosynthesis of aromatic amino acids. Catalyzes the reversible NADPH linked reduction of 3-dehydroshikimate (DHSA) to yield shikimate (SA).</text>
</comment>
<dbReference type="PANTHER" id="PTHR21089">
    <property type="entry name" value="SHIKIMATE DEHYDROGENASE"/>
    <property type="match status" value="1"/>
</dbReference>
<dbReference type="InterPro" id="IPR022893">
    <property type="entry name" value="Shikimate_DH_fam"/>
</dbReference>
<evidence type="ECO:0000256" key="4">
    <source>
        <dbReference type="ARBA" id="ARBA00022857"/>
    </source>
</evidence>
<gene>
    <name evidence="8" type="primary">aroE</name>
    <name evidence="12" type="ORF">CWE25_12625</name>
</gene>
<evidence type="ECO:0000256" key="2">
    <source>
        <dbReference type="ARBA" id="ARBA00012962"/>
    </source>
</evidence>
<dbReference type="AlphaFoldDB" id="A0A432XNX2"/>
<feature type="binding site" evidence="8">
    <location>
        <begin position="127"/>
        <end position="131"/>
    </location>
    <ligand>
        <name>NADP(+)</name>
        <dbReference type="ChEBI" id="CHEBI:58349"/>
    </ligand>
</feature>
<dbReference type="Gene3D" id="3.40.50.720">
    <property type="entry name" value="NAD(P)-binding Rossmann-like Domain"/>
    <property type="match status" value="1"/>
</dbReference>
<dbReference type="RefSeq" id="WP_110576281.1">
    <property type="nucleotide sequence ID" value="NZ_PIPV01000015.1"/>
</dbReference>
<dbReference type="InterPro" id="IPR006151">
    <property type="entry name" value="Shikm_DH/Glu-tRNA_Rdtase"/>
</dbReference>
<evidence type="ECO:0000256" key="6">
    <source>
        <dbReference type="ARBA" id="ARBA00023141"/>
    </source>
</evidence>
<dbReference type="NCBIfam" id="NF001310">
    <property type="entry name" value="PRK00258.1-2"/>
    <property type="match status" value="1"/>
</dbReference>
<dbReference type="Gene3D" id="3.40.50.10860">
    <property type="entry name" value="Leucine Dehydrogenase, chain A, domain 1"/>
    <property type="match status" value="1"/>
</dbReference>
<dbReference type="Pfam" id="PF01488">
    <property type="entry name" value="Shikimate_DH"/>
    <property type="match status" value="1"/>
</dbReference>
<dbReference type="Pfam" id="PF08501">
    <property type="entry name" value="Shikimate_dh_N"/>
    <property type="match status" value="1"/>
</dbReference>
<feature type="binding site" evidence="8">
    <location>
        <position position="211"/>
    </location>
    <ligand>
        <name>NADP(+)</name>
        <dbReference type="ChEBI" id="CHEBI:58349"/>
    </ligand>
</feature>
<name>A0A432XNX2_9GAMM</name>
<dbReference type="GO" id="GO:0005829">
    <property type="term" value="C:cytosol"/>
    <property type="evidence" value="ECO:0007669"/>
    <property type="project" value="TreeGrafter"/>
</dbReference>
<dbReference type="NCBIfam" id="TIGR00507">
    <property type="entry name" value="aroE"/>
    <property type="match status" value="1"/>
</dbReference>
<dbReference type="GO" id="GO:0008652">
    <property type="term" value="P:amino acid biosynthetic process"/>
    <property type="evidence" value="ECO:0007669"/>
    <property type="project" value="UniProtKB-KW"/>
</dbReference>
<dbReference type="HAMAP" id="MF_00222">
    <property type="entry name" value="Shikimate_DH_AroE"/>
    <property type="match status" value="1"/>
</dbReference>
<feature type="binding site" evidence="8">
    <location>
        <position position="62"/>
    </location>
    <ligand>
        <name>shikimate</name>
        <dbReference type="ChEBI" id="CHEBI:36208"/>
    </ligand>
</feature>
<dbReference type="GO" id="GO:0009073">
    <property type="term" value="P:aromatic amino acid family biosynthetic process"/>
    <property type="evidence" value="ECO:0007669"/>
    <property type="project" value="UniProtKB-KW"/>
</dbReference>
<dbReference type="InterPro" id="IPR011342">
    <property type="entry name" value="Shikimate_DH"/>
</dbReference>
<dbReference type="GO" id="GO:0004764">
    <property type="term" value="F:shikimate 3-dehydrogenase (NADP+) activity"/>
    <property type="evidence" value="ECO:0007669"/>
    <property type="project" value="UniProtKB-UniRule"/>
</dbReference>
<organism evidence="12 13">
    <name type="scientific">Idiomarina fontislapidosi</name>
    <dbReference type="NCBI Taxonomy" id="263723"/>
    <lineage>
        <taxon>Bacteria</taxon>
        <taxon>Pseudomonadati</taxon>
        <taxon>Pseudomonadota</taxon>
        <taxon>Gammaproteobacteria</taxon>
        <taxon>Alteromonadales</taxon>
        <taxon>Idiomarinaceae</taxon>
        <taxon>Idiomarina</taxon>
    </lineage>
</organism>
<evidence type="ECO:0000256" key="5">
    <source>
        <dbReference type="ARBA" id="ARBA00023002"/>
    </source>
</evidence>
<dbReference type="InterPro" id="IPR013708">
    <property type="entry name" value="Shikimate_DH-bd_N"/>
</dbReference>
<dbReference type="GO" id="GO:0009423">
    <property type="term" value="P:chorismate biosynthetic process"/>
    <property type="evidence" value="ECO:0007669"/>
    <property type="project" value="UniProtKB-UniRule"/>
</dbReference>
<evidence type="ECO:0000259" key="10">
    <source>
        <dbReference type="Pfam" id="PF08501"/>
    </source>
</evidence>
<evidence type="ECO:0000259" key="9">
    <source>
        <dbReference type="Pfam" id="PF01488"/>
    </source>
</evidence>
<protein>
    <recommendedName>
        <fullName evidence="2 8">Shikimate dehydrogenase (NADP(+))</fullName>
        <shortName evidence="8">SDH</shortName>
        <ecNumber evidence="2 8">1.1.1.25</ecNumber>
    </recommendedName>
</protein>
<dbReference type="GO" id="GO:0050661">
    <property type="term" value="F:NADP binding"/>
    <property type="evidence" value="ECO:0007669"/>
    <property type="project" value="InterPro"/>
</dbReference>
<feature type="binding site" evidence="8">
    <location>
        <position position="242"/>
    </location>
    <ligand>
        <name>shikimate</name>
        <dbReference type="ChEBI" id="CHEBI:36208"/>
    </ligand>
</feature>
<feature type="active site" description="Proton acceptor" evidence="8">
    <location>
        <position position="66"/>
    </location>
</feature>
<keyword evidence="3 8" id="KW-0028">Amino-acid biosynthesis</keyword>
<keyword evidence="4 8" id="KW-0521">NADP</keyword>
<feature type="domain" description="Quinate/shikimate 5-dehydrogenase/glutamyl-tRNA reductase" evidence="9">
    <location>
        <begin position="114"/>
        <end position="189"/>
    </location>
</feature>
<dbReference type="EMBL" id="PIPV01000015">
    <property type="protein sequence ID" value="RUO50428.1"/>
    <property type="molecule type" value="Genomic_DNA"/>
</dbReference>
<dbReference type="InterPro" id="IPR036291">
    <property type="entry name" value="NAD(P)-bd_dom_sf"/>
</dbReference>
<feature type="binding site" evidence="8">
    <location>
        <position position="235"/>
    </location>
    <ligand>
        <name>NADP(+)</name>
        <dbReference type="ChEBI" id="CHEBI:58349"/>
    </ligand>
</feature>
<comment type="pathway">
    <text evidence="1 8">Metabolic intermediate biosynthesis; chorismate biosynthesis; chorismate from D-erythrose 4-phosphate and phosphoenolpyruvate: step 4/7.</text>
</comment>
<feature type="binding site" evidence="8">
    <location>
        <position position="103"/>
    </location>
    <ligand>
        <name>shikimate</name>
        <dbReference type="ChEBI" id="CHEBI:36208"/>
    </ligand>
</feature>
<comment type="similarity">
    <text evidence="8">Belongs to the shikimate dehydrogenase family.</text>
</comment>
<evidence type="ECO:0000256" key="1">
    <source>
        <dbReference type="ARBA" id="ARBA00004871"/>
    </source>
</evidence>
<dbReference type="CDD" id="cd01065">
    <property type="entry name" value="NAD_bind_Shikimate_DH"/>
    <property type="match status" value="1"/>
</dbReference>
<keyword evidence="5 8" id="KW-0560">Oxidoreductase</keyword>
<dbReference type="GO" id="GO:0019632">
    <property type="term" value="P:shikimate metabolic process"/>
    <property type="evidence" value="ECO:0007669"/>
    <property type="project" value="InterPro"/>
</dbReference>
<comment type="subunit">
    <text evidence="8">Homodimer.</text>
</comment>
<reference evidence="13" key="1">
    <citation type="journal article" date="2018" name="Front. Microbiol.">
        <title>Genome-Based Analysis Reveals the Taxonomy and Diversity of the Family Idiomarinaceae.</title>
        <authorList>
            <person name="Liu Y."/>
            <person name="Lai Q."/>
            <person name="Shao Z."/>
        </authorList>
    </citation>
    <scope>NUCLEOTIDE SEQUENCE [LARGE SCALE GENOMIC DNA]</scope>
    <source>
        <strain evidence="13">F23</strain>
    </source>
</reference>
<dbReference type="SUPFAM" id="SSF51735">
    <property type="entry name" value="NAD(P)-binding Rossmann-fold domains"/>
    <property type="match status" value="1"/>
</dbReference>
<feature type="binding site" evidence="8">
    <location>
        <begin position="151"/>
        <end position="156"/>
    </location>
    <ligand>
        <name>NADP(+)</name>
        <dbReference type="ChEBI" id="CHEBI:58349"/>
    </ligand>
</feature>
<comment type="caution">
    <text evidence="12">The sequence shown here is derived from an EMBL/GenBank/DDBJ whole genome shotgun (WGS) entry which is preliminary data.</text>
</comment>
<evidence type="ECO:0000313" key="13">
    <source>
        <dbReference type="Proteomes" id="UP000287330"/>
    </source>
</evidence>
<dbReference type="UniPathway" id="UPA00053">
    <property type="reaction ID" value="UER00087"/>
</dbReference>
<feature type="binding site" evidence="8">
    <location>
        <begin position="15"/>
        <end position="17"/>
    </location>
    <ligand>
        <name>shikimate</name>
        <dbReference type="ChEBI" id="CHEBI:36208"/>
    </ligand>
</feature>
<dbReference type="Proteomes" id="UP000287330">
    <property type="component" value="Unassembled WGS sequence"/>
</dbReference>
<accession>A0A432XNX2</accession>
<feature type="binding site" evidence="8">
    <location>
        <position position="87"/>
    </location>
    <ligand>
        <name>shikimate</name>
        <dbReference type="ChEBI" id="CHEBI:36208"/>
    </ligand>
</feature>
<comment type="caution">
    <text evidence="8">Lacks conserved residue(s) required for the propagation of feature annotation.</text>
</comment>
<evidence type="ECO:0000256" key="3">
    <source>
        <dbReference type="ARBA" id="ARBA00022605"/>
    </source>
</evidence>